<dbReference type="GO" id="GO:0003677">
    <property type="term" value="F:DNA binding"/>
    <property type="evidence" value="ECO:0007669"/>
    <property type="project" value="UniProtKB-KW"/>
</dbReference>
<dbReference type="GO" id="GO:0003700">
    <property type="term" value="F:DNA-binding transcription factor activity"/>
    <property type="evidence" value="ECO:0007669"/>
    <property type="project" value="TreeGrafter"/>
</dbReference>
<dbReference type="AlphaFoldDB" id="A0A0F6T9V5"/>
<dbReference type="PROSITE" id="PS50943">
    <property type="entry name" value="HTH_CROC1"/>
    <property type="match status" value="1"/>
</dbReference>
<dbReference type="Pfam" id="PF01381">
    <property type="entry name" value="HTH_3"/>
    <property type="match status" value="1"/>
</dbReference>
<dbReference type="PANTHER" id="PTHR46797:SF23">
    <property type="entry name" value="HTH-TYPE TRANSCRIPTIONAL REGULATOR SUTR"/>
    <property type="match status" value="1"/>
</dbReference>
<dbReference type="PIRSF" id="PIRSF019251">
    <property type="entry name" value="Rv0465c"/>
    <property type="match status" value="1"/>
</dbReference>
<dbReference type="CDD" id="cd00093">
    <property type="entry name" value="HTH_XRE"/>
    <property type="match status" value="1"/>
</dbReference>
<dbReference type="InterPro" id="IPR010982">
    <property type="entry name" value="Lambda_DNA-bd_dom_sf"/>
</dbReference>
<accession>A0A0F6T9V5</accession>
<gene>
    <name evidence="6" type="ORF">UL81_02440</name>
</gene>
<comment type="similarity">
    <text evidence="1">Belongs to the short-chain fatty acyl-CoA assimilation regulator (ScfR) family.</text>
</comment>
<dbReference type="InterPro" id="IPR050807">
    <property type="entry name" value="TransReg_Diox_bact_type"/>
</dbReference>
<dbReference type="Gene3D" id="1.10.260.40">
    <property type="entry name" value="lambda repressor-like DNA-binding domains"/>
    <property type="match status" value="1"/>
</dbReference>
<dbReference type="KEGG" id="ccj:UL81_02440"/>
<dbReference type="Proteomes" id="UP000033566">
    <property type="component" value="Chromosome"/>
</dbReference>
<evidence type="ECO:0000256" key="4">
    <source>
        <dbReference type="ARBA" id="ARBA00023163"/>
    </source>
</evidence>
<keyword evidence="4" id="KW-0804">Transcription</keyword>
<evidence type="ECO:0000259" key="5">
    <source>
        <dbReference type="PROSITE" id="PS50943"/>
    </source>
</evidence>
<dbReference type="PANTHER" id="PTHR46797">
    <property type="entry name" value="HTH-TYPE TRANSCRIPTIONAL REGULATOR"/>
    <property type="match status" value="1"/>
</dbReference>
<dbReference type="Pfam" id="PF09856">
    <property type="entry name" value="ScfRs"/>
    <property type="match status" value="1"/>
</dbReference>
<dbReference type="InterPro" id="IPR026281">
    <property type="entry name" value="HTH_RamB"/>
</dbReference>
<organism evidence="6 7">
    <name type="scientific">Corynebacterium camporealensis</name>
    <dbReference type="NCBI Taxonomy" id="161896"/>
    <lineage>
        <taxon>Bacteria</taxon>
        <taxon>Bacillati</taxon>
        <taxon>Actinomycetota</taxon>
        <taxon>Actinomycetes</taxon>
        <taxon>Mycobacteriales</taxon>
        <taxon>Corynebacteriaceae</taxon>
        <taxon>Corynebacterium</taxon>
    </lineage>
</organism>
<feature type="domain" description="HTH cro/C1-type" evidence="5">
    <location>
        <begin position="33"/>
        <end position="87"/>
    </location>
</feature>
<evidence type="ECO:0000313" key="7">
    <source>
        <dbReference type="Proteomes" id="UP000033566"/>
    </source>
</evidence>
<proteinExistence type="inferred from homology"/>
<keyword evidence="2" id="KW-0805">Transcription regulation</keyword>
<reference evidence="6 7" key="1">
    <citation type="journal article" date="2015" name="Genome Announc.">
        <title>Complete Genome Sequence of Corynebacterium camporealensis DSM 44610, Isolated from the Milk of a Manchega Sheep with Subclinical Mastitis.</title>
        <authorList>
            <person name="Ruckert C."/>
            <person name="Albersmeier A."/>
            <person name="Winkler A."/>
            <person name="Tauch A."/>
        </authorList>
    </citation>
    <scope>NUCLEOTIDE SEQUENCE [LARGE SCALE GENOMIC DNA]</scope>
    <source>
        <strain evidence="6 7">DSM 44610</strain>
    </source>
</reference>
<name>A0A0F6T9V5_9CORY</name>
<keyword evidence="3" id="KW-0238">DNA-binding</keyword>
<evidence type="ECO:0000256" key="2">
    <source>
        <dbReference type="ARBA" id="ARBA00023015"/>
    </source>
</evidence>
<dbReference type="PATRIC" id="fig|161896.4.peg.479"/>
<dbReference type="SUPFAM" id="SSF47413">
    <property type="entry name" value="lambda repressor-like DNA-binding domains"/>
    <property type="match status" value="1"/>
</dbReference>
<dbReference type="GO" id="GO:0005829">
    <property type="term" value="C:cytosol"/>
    <property type="evidence" value="ECO:0007669"/>
    <property type="project" value="TreeGrafter"/>
</dbReference>
<keyword evidence="7" id="KW-1185">Reference proteome</keyword>
<evidence type="ECO:0000256" key="3">
    <source>
        <dbReference type="ARBA" id="ARBA00023125"/>
    </source>
</evidence>
<dbReference type="InterPro" id="IPR010359">
    <property type="entry name" value="IrrE_HExxH"/>
</dbReference>
<protein>
    <submittedName>
        <fullName evidence="6">Putative transcriptional regulator</fullName>
    </submittedName>
</protein>
<dbReference type="EMBL" id="CP011311">
    <property type="protein sequence ID" value="AKE38469.1"/>
    <property type="molecule type" value="Genomic_DNA"/>
</dbReference>
<evidence type="ECO:0000313" key="6">
    <source>
        <dbReference type="EMBL" id="AKE38469.1"/>
    </source>
</evidence>
<dbReference type="InterPro" id="IPR018653">
    <property type="entry name" value="ScfR_C"/>
</dbReference>
<sequence length="462" mass="51370">MRFDDLRNLCNRQVKGNKGETAAVSKHYAGARIHALRKQEGLTQVAMAQQLGLSTSYLNQLENDQRPLTVTVLIQLSQRFGVDPSYFSSDQVLRHITELRRLFPEASEATLSDLAIRFPELMPRLIDAAAFQPSHTPSPYEAVRDFFYDAHNYIHTLDVAAEELAGHLGMRVLRRGRLAARLQEELGVNTRFSSPTTTGRRVFNPETRELHLQAGLTEAQLVFEMALQYCLLAYADVCEDLVQELPEGEARDIGKLGLAQYFAAAVTMPYTQFLETAESTRYDIDVIAKQFGTGFETTAQRLSTLQRPHNRGIPLSFIRTDRAGNISKRQSATAFHFARGGGSCPLWVVHRAFETPNRITRQVASMPDEHTYLWIARFVQGPAQSWGTPRKEFVVGLGCDITHADKLVYADALTLTPAAATPIGPGCAACPREGCPQRAFPQDSRPIALDLNTTTNSAYNTA</sequence>
<dbReference type="InterPro" id="IPR001387">
    <property type="entry name" value="Cro/C1-type_HTH"/>
</dbReference>
<dbReference type="Pfam" id="PF06114">
    <property type="entry name" value="Peptidase_M78"/>
    <property type="match status" value="1"/>
</dbReference>
<dbReference type="HOGENOM" id="CLU_046383_0_0_11"/>
<dbReference type="SMART" id="SM00530">
    <property type="entry name" value="HTH_XRE"/>
    <property type="match status" value="1"/>
</dbReference>
<evidence type="ECO:0000256" key="1">
    <source>
        <dbReference type="ARBA" id="ARBA00007227"/>
    </source>
</evidence>